<dbReference type="InterPro" id="IPR000674">
    <property type="entry name" value="Ald_Oxase/Xan_DH_a/b"/>
</dbReference>
<evidence type="ECO:0000313" key="4">
    <source>
        <dbReference type="EMBL" id="AUW94852.1"/>
    </source>
</evidence>
<feature type="domain" description="Aldehyde oxidase/xanthine dehydrogenase a/b hammerhead" evidence="3">
    <location>
        <begin position="19"/>
        <end position="135"/>
    </location>
</feature>
<organism evidence="4 5">
    <name type="scientific">Sulfobacillus thermotolerans</name>
    <dbReference type="NCBI Taxonomy" id="338644"/>
    <lineage>
        <taxon>Bacteria</taxon>
        <taxon>Bacillati</taxon>
        <taxon>Bacillota</taxon>
        <taxon>Clostridia</taxon>
        <taxon>Eubacteriales</taxon>
        <taxon>Clostridiales Family XVII. Incertae Sedis</taxon>
        <taxon>Sulfobacillus</taxon>
    </lineage>
</organism>
<dbReference type="EMBL" id="CP019454">
    <property type="protein sequence ID" value="AUW94852.1"/>
    <property type="molecule type" value="Genomic_DNA"/>
</dbReference>
<evidence type="ECO:0000256" key="1">
    <source>
        <dbReference type="ARBA" id="ARBA00022505"/>
    </source>
</evidence>
<dbReference type="SUPFAM" id="SSF54665">
    <property type="entry name" value="CO dehydrogenase molybdoprotein N-domain-like"/>
    <property type="match status" value="1"/>
</dbReference>
<dbReference type="PANTHER" id="PTHR11908:SF132">
    <property type="entry name" value="ALDEHYDE OXIDASE 1-RELATED"/>
    <property type="match status" value="1"/>
</dbReference>
<dbReference type="Gene3D" id="3.30.365.10">
    <property type="entry name" value="Aldehyde oxidase/xanthine dehydrogenase, molybdopterin binding domain"/>
    <property type="match status" value="4"/>
</dbReference>
<dbReference type="InterPro" id="IPR037165">
    <property type="entry name" value="AldOxase/xan_DH_Mopterin-bd_sf"/>
</dbReference>
<dbReference type="PANTHER" id="PTHR11908">
    <property type="entry name" value="XANTHINE DEHYDROGENASE"/>
    <property type="match status" value="1"/>
</dbReference>
<reference evidence="4 5" key="1">
    <citation type="journal article" date="2019" name="Sci. Rep.">
        <title>Sulfobacillus thermotolerans: new insights into resistance and metabolic capacities of acidophilic chemolithotrophs.</title>
        <authorList>
            <person name="Panyushkina A.E."/>
            <person name="Babenko V.V."/>
            <person name="Nikitina A.S."/>
            <person name="Selezneva O.V."/>
            <person name="Tsaplina I.A."/>
            <person name="Letarova M.A."/>
            <person name="Kostryukova E.S."/>
            <person name="Letarov A.V."/>
        </authorList>
    </citation>
    <scope>NUCLEOTIDE SEQUENCE [LARGE SCALE GENOMIC DNA]</scope>
    <source>
        <strain evidence="4 5">Kr1</strain>
    </source>
</reference>
<accession>A0ABM6RU79</accession>
<dbReference type="InterPro" id="IPR008274">
    <property type="entry name" value="AldOxase/xan_DH_MoCoBD1"/>
</dbReference>
<keyword evidence="1" id="KW-0500">Molybdenum</keyword>
<dbReference type="Pfam" id="PF20256">
    <property type="entry name" value="MoCoBD_2"/>
    <property type="match status" value="1"/>
</dbReference>
<dbReference type="InterPro" id="IPR046867">
    <property type="entry name" value="AldOxase/xan_DH_MoCoBD2"/>
</dbReference>
<sequence length="788" mass="84873">MADVIGSALKRHEDVRLIRGKGQYTDDIKLPGMLYAGIVRSPHAHARLVKVDVSRALKMPGVVAAFTGADLKDEVGFIPTAWIPPDSDMKMPPHPALAVDMVRYQGDGVAVVIAQTPAQARDGVDAVEVEYESLPAVTNPFAAAQEGAPLVHEDIAGNVAFHWKVGGDVEEIFNRAEVVVRQEFRQQRLVPNAMEPRSAVAQWNPATEELTLWATTQNPHIHRLLMSGILGIPEHKLRVVAIDVGGAFGSKISCYPDEIIVSWAARRLNRPVKWTETRTENFTVTSHGRDHVQEVALAGTKDGHIEAIRVKTYANLGAYLSTAAPGVPTILFGLIVNGAYAIPEASAEVYGMLTHTTPVDAYRGAGRPEATFLVERMVDLYAHAINKDPLEVRNINLIPAEAFPYTNPFGLQYDSGNYQGALAKALEIVDYAAFRREQENLRQQGKYIGIGFSTYVEMCGLGPSEVAGAVGFQGGLWESATVRVHPTGKVTVFTGASPHGQGEETTFAQIVAQELGVPPEDIEVVHGDTSKIAMGWGTYGSRTTVVGGAAIHLADQKVIAKARKIAAHKLEVGEDDVEFEQGIFSVKGLPARAVTFQEAALDAYLAWSLPAGMEPALEGTAFYNPENFTYPFGTHIAIVSVDPDTGDVELMRYVAVDDVGVVINPMLVEGQIHGGLVQGIGQALYEGVEYDTNGQLMTGSFLDYAMPKARFFPKFETAHTTTPSPHNPLGVKGVGETGAIASTPAVVNAVMDALAPFGIQDLPMPLTPRKVWQAIASKGGHMHVHDAI</sequence>
<keyword evidence="2" id="KW-0560">Oxidoreductase</keyword>
<evidence type="ECO:0000259" key="3">
    <source>
        <dbReference type="SMART" id="SM01008"/>
    </source>
</evidence>
<protein>
    <submittedName>
        <fullName evidence="4">Carbon monoxide dehydrogenase</fullName>
    </submittedName>
</protein>
<dbReference type="SMART" id="SM01008">
    <property type="entry name" value="Ald_Xan_dh_C"/>
    <property type="match status" value="1"/>
</dbReference>
<proteinExistence type="predicted"/>
<dbReference type="Gene3D" id="3.90.1170.50">
    <property type="entry name" value="Aldehyde oxidase/xanthine dehydrogenase, a/b hammerhead"/>
    <property type="match status" value="1"/>
</dbReference>
<dbReference type="Proteomes" id="UP000325292">
    <property type="component" value="Chromosome"/>
</dbReference>
<dbReference type="Pfam" id="PF01315">
    <property type="entry name" value="Ald_Xan_dh_C"/>
    <property type="match status" value="1"/>
</dbReference>
<evidence type="ECO:0000313" key="5">
    <source>
        <dbReference type="Proteomes" id="UP000325292"/>
    </source>
</evidence>
<dbReference type="Pfam" id="PF02738">
    <property type="entry name" value="MoCoBD_1"/>
    <property type="match status" value="1"/>
</dbReference>
<dbReference type="SUPFAM" id="SSF56003">
    <property type="entry name" value="Molybdenum cofactor-binding domain"/>
    <property type="match status" value="1"/>
</dbReference>
<dbReference type="InterPro" id="IPR016208">
    <property type="entry name" value="Ald_Oxase/xanthine_DH-like"/>
</dbReference>
<gene>
    <name evidence="4" type="ORF">BXT84_13570</name>
</gene>
<keyword evidence="5" id="KW-1185">Reference proteome</keyword>
<name>A0ABM6RU79_9FIRM</name>
<evidence type="ECO:0000256" key="2">
    <source>
        <dbReference type="ARBA" id="ARBA00023002"/>
    </source>
</evidence>
<dbReference type="InterPro" id="IPR036856">
    <property type="entry name" value="Ald_Oxase/Xan_DH_a/b_sf"/>
</dbReference>